<dbReference type="GO" id="GO:0004553">
    <property type="term" value="F:hydrolase activity, hydrolyzing O-glycosyl compounds"/>
    <property type="evidence" value="ECO:0007669"/>
    <property type="project" value="InterPro"/>
</dbReference>
<accession>A0A502L7R7</accession>
<dbReference type="Pfam" id="PF06452">
    <property type="entry name" value="CBM9_1"/>
    <property type="match status" value="1"/>
</dbReference>
<feature type="domain" description="Carbohydrate-binding" evidence="1">
    <location>
        <begin position="94"/>
        <end position="260"/>
    </location>
</feature>
<proteinExistence type="predicted"/>
<dbReference type="InterPro" id="IPR045670">
    <property type="entry name" value="DUF5916"/>
</dbReference>
<dbReference type="EMBL" id="SAWY01000013">
    <property type="protein sequence ID" value="TPH16397.1"/>
    <property type="molecule type" value="Genomic_DNA"/>
</dbReference>
<dbReference type="InterPro" id="IPR010502">
    <property type="entry name" value="Carb-bd_dom_fam9"/>
</dbReference>
<sequence length="846" mass="97914">MKQALNAYLIIHADYRVCFDIAIIKQQHHHLSFCTKYIFVYTCLKIVGAIKLSISKYVVFFTFSLLVHSLSYASQSLNTNKNFSIPKTQGDISIDAKLDEPQWQQAKHININIVTRPYDNTPSPISTEALLMEDGTTFYIAFIAKDPDPSQIRAFLKDRDRAWGNDLVGIKIDTYNEQRSAYRFMVNPLGVQIDGIENEVTNSESDSWDGIWHSAGEINEQGYIVEMALPLRMLNFNDKLKEQTWGIELVRFYPRNQNLRISNIQLVRGNNCEICQLAKVTGFKEAKQGSNLMITPSLVASSSETINEDDENLWDKDNDVEASLDLRWGITPDILLNATINPDFSTVESDNARLNINNNFALFNEEKRPFFLDNADYFDSNYNLVYTRNINAPNYGGKLTGRHNKHSFGVFFTDDTSTNILIPGNRKSSIATIDDESQASAFRYQNNYNEKITIGWISTLRTAQDYKNLVNGIDGRVRFNDEDVAKFQFLQSDTEYPDDLYQQFCDIDDQNDCEPPAEENDCDLYGCVYNESALRTLQTDSFKGHAYRISYEHTDSAWHYFAKYNEQNEGFRGDLGFISRVDFNKFVTGAQRRWYADDNSWWNDVSVYSDWDISHNDNGELLEKEFDINAQLRAKYESYFRLSYTDRKQVGSRKDKSDLAITGNTDLFNEKQWSFFSEVKPILGLYLNMNISGGDAIDYRNNRLGERQQLSTKVSWNINRHLEVKLKQTYRSLDAKNSQGINDNVFIARLTDFRATYQFNVMSFLRFSLIYNNTHRNPDNYLYIDPDDITARSKDLSSELLYAYKINPQTVFYLGYSSHHGTEEDFSNLEKDTHRGFLKFSYAWIK</sequence>
<evidence type="ECO:0000313" key="3">
    <source>
        <dbReference type="EMBL" id="TPH16397.1"/>
    </source>
</evidence>
<name>A0A502L7R7_9GAMM</name>
<dbReference type="AlphaFoldDB" id="A0A502L7R7"/>
<dbReference type="CDD" id="cd09618">
    <property type="entry name" value="CBM9_like_2"/>
    <property type="match status" value="1"/>
</dbReference>
<reference evidence="3 4" key="1">
    <citation type="submission" date="2019-01" db="EMBL/GenBank/DDBJ databases">
        <title>Litorilituus lipolytica sp. nov., isolated from intertidal sand of the Yellow Sea in China.</title>
        <authorList>
            <person name="Liu A."/>
        </authorList>
    </citation>
    <scope>NUCLEOTIDE SEQUENCE [LARGE SCALE GENOMIC DNA]</scope>
    <source>
        <strain evidence="3 4">RZ04</strain>
    </source>
</reference>
<gene>
    <name evidence="3" type="ORF">EPA86_06570</name>
</gene>
<dbReference type="GO" id="GO:0016052">
    <property type="term" value="P:carbohydrate catabolic process"/>
    <property type="evidence" value="ECO:0007669"/>
    <property type="project" value="InterPro"/>
</dbReference>
<dbReference type="SUPFAM" id="SSF49344">
    <property type="entry name" value="CBD9-like"/>
    <property type="match status" value="1"/>
</dbReference>
<dbReference type="Gene3D" id="2.60.40.1190">
    <property type="match status" value="1"/>
</dbReference>
<comment type="caution">
    <text evidence="3">The sequence shown here is derived from an EMBL/GenBank/DDBJ whole genome shotgun (WGS) entry which is preliminary data.</text>
</comment>
<evidence type="ECO:0000313" key="4">
    <source>
        <dbReference type="Proteomes" id="UP000315303"/>
    </source>
</evidence>
<evidence type="ECO:0000259" key="1">
    <source>
        <dbReference type="Pfam" id="PF06452"/>
    </source>
</evidence>
<feature type="domain" description="DUF5916" evidence="2">
    <location>
        <begin position="303"/>
        <end position="391"/>
    </location>
</feature>
<dbReference type="Proteomes" id="UP000315303">
    <property type="component" value="Unassembled WGS sequence"/>
</dbReference>
<keyword evidence="4" id="KW-1185">Reference proteome</keyword>
<evidence type="ECO:0000259" key="2">
    <source>
        <dbReference type="Pfam" id="PF19313"/>
    </source>
</evidence>
<dbReference type="OrthoDB" id="9786766at2"/>
<dbReference type="GO" id="GO:0030246">
    <property type="term" value="F:carbohydrate binding"/>
    <property type="evidence" value="ECO:0007669"/>
    <property type="project" value="InterPro"/>
</dbReference>
<dbReference type="Pfam" id="PF19313">
    <property type="entry name" value="DUF5916"/>
    <property type="match status" value="1"/>
</dbReference>
<organism evidence="3 4">
    <name type="scientific">Litorilituus lipolyticus</name>
    <dbReference type="NCBI Taxonomy" id="2491017"/>
    <lineage>
        <taxon>Bacteria</taxon>
        <taxon>Pseudomonadati</taxon>
        <taxon>Pseudomonadota</taxon>
        <taxon>Gammaproteobacteria</taxon>
        <taxon>Alteromonadales</taxon>
        <taxon>Colwelliaceae</taxon>
        <taxon>Litorilituus</taxon>
    </lineage>
</organism>
<protein>
    <submittedName>
        <fullName evidence="3">Uncharacterized protein</fullName>
    </submittedName>
</protein>